<evidence type="ECO:0000259" key="8">
    <source>
        <dbReference type="Pfam" id="PF13742"/>
    </source>
</evidence>
<dbReference type="PANTHER" id="PTHR30008:SF0">
    <property type="entry name" value="EXODEOXYRIBONUCLEASE 7 LARGE SUBUNIT"/>
    <property type="match status" value="1"/>
</dbReference>
<comment type="function">
    <text evidence="5">Bidirectionally degrades single-stranded DNA into large acid-insoluble oligonucleotides, which are then degraded further into small acid-soluble oligonucleotides.</text>
</comment>
<dbReference type="GO" id="GO:0005737">
    <property type="term" value="C:cytoplasm"/>
    <property type="evidence" value="ECO:0007669"/>
    <property type="project" value="UniProtKB-SubCell"/>
</dbReference>
<dbReference type="CDD" id="cd04489">
    <property type="entry name" value="ExoVII_LU_OBF"/>
    <property type="match status" value="1"/>
</dbReference>
<dbReference type="AlphaFoldDB" id="A0A5M4AW69"/>
<keyword evidence="4 5" id="KW-0269">Exonuclease</keyword>
<proteinExistence type="inferred from homology"/>
<dbReference type="Pfam" id="PF02601">
    <property type="entry name" value="Exonuc_VII_L"/>
    <property type="match status" value="1"/>
</dbReference>
<dbReference type="InterPro" id="IPR020579">
    <property type="entry name" value="Exonuc_VII_lsu_C"/>
</dbReference>
<dbReference type="InterPro" id="IPR003753">
    <property type="entry name" value="Exonuc_VII_L"/>
</dbReference>
<feature type="domain" description="OB-fold nucleic acid binding" evidence="8">
    <location>
        <begin position="10"/>
        <end position="117"/>
    </location>
</feature>
<comment type="subunit">
    <text evidence="5">Heterooligomer composed of large and small subunits.</text>
</comment>
<comment type="subcellular location">
    <subcellularLocation>
        <location evidence="5 6">Cytoplasm</location>
    </subcellularLocation>
</comment>
<accession>A0A5M4AW69</accession>
<comment type="caution">
    <text evidence="9">The sequence shown here is derived from an EMBL/GenBank/DDBJ whole genome shotgun (WGS) entry which is preliminary data.</text>
</comment>
<evidence type="ECO:0000256" key="2">
    <source>
        <dbReference type="ARBA" id="ARBA00022722"/>
    </source>
</evidence>
<evidence type="ECO:0000259" key="7">
    <source>
        <dbReference type="Pfam" id="PF02601"/>
    </source>
</evidence>
<evidence type="ECO:0000256" key="4">
    <source>
        <dbReference type="ARBA" id="ARBA00022839"/>
    </source>
</evidence>
<evidence type="ECO:0000256" key="5">
    <source>
        <dbReference type="HAMAP-Rule" id="MF_00378"/>
    </source>
</evidence>
<dbReference type="Pfam" id="PF13742">
    <property type="entry name" value="tRNA_anti_2"/>
    <property type="match status" value="1"/>
</dbReference>
<dbReference type="EC" id="3.1.11.6" evidence="5"/>
<keyword evidence="2 5" id="KW-0540">Nuclease</keyword>
<keyword evidence="1 5" id="KW-0963">Cytoplasm</keyword>
<sequence length="491" mass="56644">MASSMENKLRLSELNNRIKGVLQDAFPATVWVIAEISEMKVNRSGHCYLVLVEKDEDSDEILAQARGTIWSYTFRMLRPFFETTAGRPLSEGMKVLVNASVEFHPLYGFSLNIRDIDPTYTLGDMARKRLEIINRLKEEGIFEMNKDLELPMVPQKVAVISSSTAAGYQDFQNQLNNNAYGYRFYTHLFPALMQGNQASESIIAALEHIYLYEDFFDVVVIIRGGGSQLDLSCFDDYELAFHITQFPLPVLTGIGHEKDDTISDMVAHTRMKTPTAVAEFLVAGVMQFEVHLDELQQEFVNSVEDILAESRQRLDNAVKTLKPVVQQLLFNRQKKLSRYVWQMESSVSEILRSNEYRLSRKKDEIKELSGRLIHDKRYRLDEYHHFISRASAHQLEEGKLRMNALLEKLKRQSKSRFFAERNHLLLAEKRRELLDPLNILKRGYSITYHSGKALKEIAQLQEGDEVRTMLVDGTFTSRVIEKTKESKRNKS</sequence>
<keyword evidence="10" id="KW-1185">Reference proteome</keyword>
<feature type="domain" description="Exonuclease VII large subunit C-terminal" evidence="7">
    <location>
        <begin position="142"/>
        <end position="477"/>
    </location>
</feature>
<organism evidence="9 10">
    <name type="scientific">Prolixibacter bellariivorans</name>
    <dbReference type="NCBI Taxonomy" id="314319"/>
    <lineage>
        <taxon>Bacteria</taxon>
        <taxon>Pseudomonadati</taxon>
        <taxon>Bacteroidota</taxon>
        <taxon>Bacteroidia</taxon>
        <taxon>Marinilabiliales</taxon>
        <taxon>Prolixibacteraceae</taxon>
        <taxon>Prolixibacter</taxon>
    </lineage>
</organism>
<name>A0A5M4AW69_9BACT</name>
<dbReference type="NCBIfam" id="TIGR00237">
    <property type="entry name" value="xseA"/>
    <property type="match status" value="1"/>
</dbReference>
<evidence type="ECO:0000256" key="3">
    <source>
        <dbReference type="ARBA" id="ARBA00022801"/>
    </source>
</evidence>
<dbReference type="Proteomes" id="UP000391834">
    <property type="component" value="Unassembled WGS sequence"/>
</dbReference>
<dbReference type="HAMAP" id="MF_00378">
    <property type="entry name" value="Exonuc_7_L"/>
    <property type="match status" value="1"/>
</dbReference>
<evidence type="ECO:0000313" key="10">
    <source>
        <dbReference type="Proteomes" id="UP000391834"/>
    </source>
</evidence>
<dbReference type="EMBL" id="BLAX01000001">
    <property type="protein sequence ID" value="GET32169.1"/>
    <property type="molecule type" value="Genomic_DNA"/>
</dbReference>
<protein>
    <recommendedName>
        <fullName evidence="5">Exodeoxyribonuclease 7 large subunit</fullName>
        <ecNumber evidence="5">3.1.11.6</ecNumber>
    </recommendedName>
    <alternativeName>
        <fullName evidence="5">Exodeoxyribonuclease VII large subunit</fullName>
        <shortName evidence="5">Exonuclease VII large subunit</shortName>
    </alternativeName>
</protein>
<dbReference type="GO" id="GO:0009318">
    <property type="term" value="C:exodeoxyribonuclease VII complex"/>
    <property type="evidence" value="ECO:0007669"/>
    <property type="project" value="UniProtKB-UniRule"/>
</dbReference>
<dbReference type="InterPro" id="IPR025824">
    <property type="entry name" value="OB-fold_nuc-bd_dom"/>
</dbReference>
<evidence type="ECO:0000313" key="9">
    <source>
        <dbReference type="EMBL" id="GET32169.1"/>
    </source>
</evidence>
<evidence type="ECO:0000256" key="6">
    <source>
        <dbReference type="RuleBase" id="RU004355"/>
    </source>
</evidence>
<comment type="similarity">
    <text evidence="5 6">Belongs to the XseA family.</text>
</comment>
<dbReference type="GO" id="GO:0008855">
    <property type="term" value="F:exodeoxyribonuclease VII activity"/>
    <property type="evidence" value="ECO:0007669"/>
    <property type="project" value="UniProtKB-UniRule"/>
</dbReference>
<evidence type="ECO:0000256" key="1">
    <source>
        <dbReference type="ARBA" id="ARBA00022490"/>
    </source>
</evidence>
<dbReference type="PANTHER" id="PTHR30008">
    <property type="entry name" value="EXODEOXYRIBONUCLEASE 7 LARGE SUBUNIT"/>
    <property type="match status" value="1"/>
</dbReference>
<dbReference type="GO" id="GO:0006308">
    <property type="term" value="P:DNA catabolic process"/>
    <property type="evidence" value="ECO:0007669"/>
    <property type="project" value="UniProtKB-UniRule"/>
</dbReference>
<reference evidence="9 10" key="1">
    <citation type="submission" date="2019-10" db="EMBL/GenBank/DDBJ databases">
        <title>Prolixibacter strains distinguished by the presence of nitrate reductase genes were adept at nitrate-dependent anaerobic corrosion of metallic iron and carbon steel.</title>
        <authorList>
            <person name="Iino T."/>
            <person name="Shono N."/>
            <person name="Ito K."/>
            <person name="Nakamura R."/>
            <person name="Sueoka K."/>
            <person name="Harayama S."/>
            <person name="Ohkuma M."/>
        </authorList>
    </citation>
    <scope>NUCLEOTIDE SEQUENCE [LARGE SCALE GENOMIC DNA]</scope>
    <source>
        <strain evidence="9 10">JCM 13498</strain>
    </source>
</reference>
<keyword evidence="3 5" id="KW-0378">Hydrolase</keyword>
<gene>
    <name evidence="5 9" type="primary">xseA</name>
    <name evidence="9" type="ORF">PbJCM13498_10320</name>
</gene>
<comment type="catalytic activity">
    <reaction evidence="5 6">
        <text>Exonucleolytic cleavage in either 5'- to 3'- or 3'- to 5'-direction to yield nucleoside 5'-phosphates.</text>
        <dbReference type="EC" id="3.1.11.6"/>
    </reaction>
</comment>
<dbReference type="GO" id="GO:0003676">
    <property type="term" value="F:nucleic acid binding"/>
    <property type="evidence" value="ECO:0007669"/>
    <property type="project" value="InterPro"/>
</dbReference>